<comment type="subcellular location">
    <subcellularLocation>
        <location evidence="1">Cell membrane</location>
        <topology evidence="1">Multi-pass membrane protein</topology>
    </subcellularLocation>
</comment>
<feature type="transmembrane region" description="Helical" evidence="7">
    <location>
        <begin position="50"/>
        <end position="77"/>
    </location>
</feature>
<feature type="transmembrane region" description="Helical" evidence="7">
    <location>
        <begin position="12"/>
        <end position="30"/>
    </location>
</feature>
<dbReference type="STRING" id="1122930.SAMN02745168_1175"/>
<proteinExistence type="inferred from homology"/>
<feature type="transmembrane region" description="Helical" evidence="7">
    <location>
        <begin position="178"/>
        <end position="196"/>
    </location>
</feature>
<keyword evidence="10" id="KW-1185">Reference proteome</keyword>
<dbReference type="AlphaFoldDB" id="A0A1W1ZJB0"/>
<evidence type="ECO:0000313" key="9">
    <source>
        <dbReference type="EMBL" id="SMC48615.1"/>
    </source>
</evidence>
<evidence type="ECO:0000256" key="6">
    <source>
        <dbReference type="ARBA" id="ARBA00023136"/>
    </source>
</evidence>
<keyword evidence="6 7" id="KW-0472">Membrane</keyword>
<accession>A0A1W1ZJB0</accession>
<dbReference type="GO" id="GO:0005886">
    <property type="term" value="C:plasma membrane"/>
    <property type="evidence" value="ECO:0007669"/>
    <property type="project" value="UniProtKB-SubCell"/>
</dbReference>
<feature type="domain" description="VTT" evidence="8">
    <location>
        <begin position="30"/>
        <end position="160"/>
    </location>
</feature>
<dbReference type="InterPro" id="IPR051311">
    <property type="entry name" value="DedA_domain"/>
</dbReference>
<keyword evidence="5 7" id="KW-1133">Transmembrane helix</keyword>
<dbReference type="PANTHER" id="PTHR42709:SF6">
    <property type="entry name" value="UNDECAPRENYL PHOSPHATE TRANSPORTER A"/>
    <property type="match status" value="1"/>
</dbReference>
<name>A0A1W1ZJB0_9FIRM</name>
<evidence type="ECO:0000256" key="2">
    <source>
        <dbReference type="ARBA" id="ARBA00010792"/>
    </source>
</evidence>
<dbReference type="EMBL" id="FWXW01000002">
    <property type="protein sequence ID" value="SMC48615.1"/>
    <property type="molecule type" value="Genomic_DNA"/>
</dbReference>
<dbReference type="InterPro" id="IPR032816">
    <property type="entry name" value="VTT_dom"/>
</dbReference>
<reference evidence="9 10" key="1">
    <citation type="submission" date="2017-04" db="EMBL/GenBank/DDBJ databases">
        <authorList>
            <person name="Afonso C.L."/>
            <person name="Miller P.J."/>
            <person name="Scott M.A."/>
            <person name="Spackman E."/>
            <person name="Goraichik I."/>
            <person name="Dimitrov K.M."/>
            <person name="Suarez D.L."/>
            <person name="Swayne D.E."/>
        </authorList>
    </citation>
    <scope>NUCLEOTIDE SEQUENCE [LARGE SCALE GENOMIC DNA]</scope>
    <source>
        <strain evidence="9 10">DSM 12816</strain>
    </source>
</reference>
<evidence type="ECO:0000256" key="5">
    <source>
        <dbReference type="ARBA" id="ARBA00022989"/>
    </source>
</evidence>
<evidence type="ECO:0000313" key="10">
    <source>
        <dbReference type="Proteomes" id="UP000192790"/>
    </source>
</evidence>
<evidence type="ECO:0000256" key="7">
    <source>
        <dbReference type="SAM" id="Phobius"/>
    </source>
</evidence>
<protein>
    <submittedName>
        <fullName evidence="9">Membrane protein DedA, SNARE-associated domain</fullName>
    </submittedName>
</protein>
<keyword evidence="3" id="KW-1003">Cell membrane</keyword>
<sequence>MQAWIVSVMEQFGYLGVFFMIALENIFPPIPSELILSFGGFMTTRTSLSLPGVIVSATAGSVFGAAVLYRIGLFLGGSKVRELVRRRGKLLKITVADMRRAVAWYEKYEYKAVFFCRMVPVLRSIISIPAGMAKMPFLPFLALTAVGSLIWNTVLVWAGSLLGDNWQGITLYVEKYSLFFYILLGAGVAVFIVLWLRKRVFRKNPSK</sequence>
<dbReference type="Proteomes" id="UP000192790">
    <property type="component" value="Unassembled WGS sequence"/>
</dbReference>
<comment type="similarity">
    <text evidence="2">Belongs to the DedA family.</text>
</comment>
<dbReference type="Pfam" id="PF09335">
    <property type="entry name" value="VTT_dom"/>
    <property type="match status" value="1"/>
</dbReference>
<evidence type="ECO:0000256" key="1">
    <source>
        <dbReference type="ARBA" id="ARBA00004651"/>
    </source>
</evidence>
<evidence type="ECO:0000259" key="8">
    <source>
        <dbReference type="Pfam" id="PF09335"/>
    </source>
</evidence>
<feature type="transmembrane region" description="Helical" evidence="7">
    <location>
        <begin position="137"/>
        <end position="158"/>
    </location>
</feature>
<dbReference type="PANTHER" id="PTHR42709">
    <property type="entry name" value="ALKALINE PHOSPHATASE LIKE PROTEIN"/>
    <property type="match status" value="1"/>
</dbReference>
<evidence type="ECO:0000256" key="3">
    <source>
        <dbReference type="ARBA" id="ARBA00022475"/>
    </source>
</evidence>
<evidence type="ECO:0000256" key="4">
    <source>
        <dbReference type="ARBA" id="ARBA00022692"/>
    </source>
</evidence>
<organism evidence="9 10">
    <name type="scientific">Papillibacter cinnamivorans DSM 12816</name>
    <dbReference type="NCBI Taxonomy" id="1122930"/>
    <lineage>
        <taxon>Bacteria</taxon>
        <taxon>Bacillati</taxon>
        <taxon>Bacillota</taxon>
        <taxon>Clostridia</taxon>
        <taxon>Eubacteriales</taxon>
        <taxon>Oscillospiraceae</taxon>
        <taxon>Papillibacter</taxon>
    </lineage>
</organism>
<dbReference type="OrthoDB" id="9813426at2"/>
<keyword evidence="4 7" id="KW-0812">Transmembrane</keyword>
<gene>
    <name evidence="9" type="ORF">SAMN02745168_1175</name>
</gene>
<dbReference type="RefSeq" id="WP_084233801.1">
    <property type="nucleotide sequence ID" value="NZ_FWXW01000002.1"/>
</dbReference>